<dbReference type="EMBL" id="GDJX01000773">
    <property type="protein sequence ID" value="JAT67163.1"/>
    <property type="molecule type" value="Transcribed_RNA"/>
</dbReference>
<proteinExistence type="predicted"/>
<organism evidence="2">
    <name type="scientific">Anthurium amnicola</name>
    <dbReference type="NCBI Taxonomy" id="1678845"/>
    <lineage>
        <taxon>Eukaryota</taxon>
        <taxon>Viridiplantae</taxon>
        <taxon>Streptophyta</taxon>
        <taxon>Embryophyta</taxon>
        <taxon>Tracheophyta</taxon>
        <taxon>Spermatophyta</taxon>
        <taxon>Magnoliopsida</taxon>
        <taxon>Liliopsida</taxon>
        <taxon>Araceae</taxon>
        <taxon>Pothoideae</taxon>
        <taxon>Potheae</taxon>
        <taxon>Anthurium</taxon>
    </lineage>
</organism>
<evidence type="ECO:0000256" key="1">
    <source>
        <dbReference type="SAM" id="SignalP"/>
    </source>
</evidence>
<evidence type="ECO:0000313" key="2">
    <source>
        <dbReference type="EMBL" id="JAT67163.1"/>
    </source>
</evidence>
<keyword evidence="1" id="KW-0732">Signal</keyword>
<dbReference type="PANTHER" id="PTHR38360">
    <property type="entry name" value="OS03G0120000 PROTEIN"/>
    <property type="match status" value="1"/>
</dbReference>
<dbReference type="SUPFAM" id="SSF53807">
    <property type="entry name" value="Helical backbone' metal receptor"/>
    <property type="match status" value="1"/>
</dbReference>
<sequence length="422" mass="46368">MSATSSSSSSHLPSPNPLRVAPLFLWCFSFHLFVLQGLGAKAPGVQVGDISRVEDAQYFRIYYGQSFKVIKNSIDGKSYLLMQSNSRMASKTKYCTGRIKSFVVPLSNYSLDTSTPGLPVSFFELLGLLEGLKGITSDSVTSECALRCLSSGSTAMVNKTDTQQLKQFTAHFVSNVDGAQACNYAAFMPVEEITPLQRAEWIKYLGTFANAELRANAVYDAVKSNYLCLAKMAAKQTARFKPVVAWVEYNQGIWSFAQESYKQQLVSDAGGENVDDSITSNSYNVSNPDDMDNFHALLCTVDVVIDQTKAQEPAEYTLSTFLDNVDVSDNSGFVFLANQSLWRYDKRVRTTTSGYAIDWFDGAISQPQLVLADLIEAFFPTGNHTTTYLRNLAKGEAIASVGPETCDRNSSAPMEPTIVPCQ</sequence>
<feature type="chain" id="PRO_5008901088" evidence="1">
    <location>
        <begin position="40"/>
        <end position="422"/>
    </location>
</feature>
<dbReference type="PANTHER" id="PTHR38360:SF1">
    <property type="entry name" value="F12P19.7"/>
    <property type="match status" value="1"/>
</dbReference>
<gene>
    <name evidence="2" type="primary">MJ0642_1</name>
    <name evidence="2" type="ORF">g.36956</name>
</gene>
<reference evidence="2" key="1">
    <citation type="submission" date="2015-07" db="EMBL/GenBank/DDBJ databases">
        <title>Transcriptome Assembly of Anthurium amnicola.</title>
        <authorList>
            <person name="Suzuki J."/>
        </authorList>
    </citation>
    <scope>NUCLEOTIDE SEQUENCE</scope>
</reference>
<feature type="signal peptide" evidence="1">
    <location>
        <begin position="1"/>
        <end position="39"/>
    </location>
</feature>
<protein>
    <submittedName>
        <fullName evidence="2">Uncharacterized protein MJ0642</fullName>
    </submittedName>
</protein>
<name>A0A1D1ZK86_9ARAE</name>
<dbReference type="AlphaFoldDB" id="A0A1D1ZK86"/>
<dbReference type="Gene3D" id="3.40.50.1980">
    <property type="entry name" value="Nitrogenase molybdenum iron protein domain"/>
    <property type="match status" value="1"/>
</dbReference>
<accession>A0A1D1ZK86</accession>